<keyword evidence="15" id="KW-0472">Membrane</keyword>
<dbReference type="PANTHER" id="PTHR13619:SF0">
    <property type="entry name" value="PHOSPHATIDATE CYTIDYLYLTRANSFERASE, MITOCHONDRIAL"/>
    <property type="match status" value="1"/>
</dbReference>
<name>A0A8J9S997_PHATR</name>
<dbReference type="Proteomes" id="UP000836788">
    <property type="component" value="Chromosome 21"/>
</dbReference>
<comment type="cofactor">
    <cofactor evidence="1">
        <name>Mg(2+)</name>
        <dbReference type="ChEBI" id="CHEBI:18420"/>
    </cofactor>
</comment>
<evidence type="ECO:0000256" key="4">
    <source>
        <dbReference type="ARBA" id="ARBA00005189"/>
    </source>
</evidence>
<dbReference type="InterPro" id="IPR015222">
    <property type="entry name" value="Tam41"/>
</dbReference>
<keyword evidence="8" id="KW-0444">Lipid biosynthesis</keyword>
<keyword evidence="12" id="KW-0460">Magnesium</keyword>
<keyword evidence="10" id="KW-0548">Nucleotidyltransferase</keyword>
<evidence type="ECO:0000256" key="15">
    <source>
        <dbReference type="ARBA" id="ARBA00023136"/>
    </source>
</evidence>
<reference evidence="19" key="1">
    <citation type="submission" date="2022-02" db="EMBL/GenBank/DDBJ databases">
        <authorList>
            <person name="Giguere J D."/>
        </authorList>
    </citation>
    <scope>NUCLEOTIDE SEQUENCE</scope>
    <source>
        <strain evidence="19">CCAP 1055/1</strain>
    </source>
</reference>
<evidence type="ECO:0000256" key="17">
    <source>
        <dbReference type="ARBA" id="ARBA00023264"/>
    </source>
</evidence>
<keyword evidence="9" id="KW-0808">Transferase</keyword>
<evidence type="ECO:0000256" key="18">
    <source>
        <dbReference type="ARBA" id="ARBA00029893"/>
    </source>
</evidence>
<protein>
    <recommendedName>
        <fullName evidence="7">Phosphatidate cytidylyltransferase, mitochondrial</fullName>
        <ecNumber evidence="6">2.7.7.41</ecNumber>
    </recommendedName>
    <alternativeName>
        <fullName evidence="18">CDP-diacylglycerol synthase</fullName>
    </alternativeName>
</protein>
<comment type="pathway">
    <text evidence="4">Lipid metabolism.</text>
</comment>
<dbReference type="UniPathway" id="UPA00557">
    <property type="reaction ID" value="UER00614"/>
</dbReference>
<evidence type="ECO:0000256" key="11">
    <source>
        <dbReference type="ARBA" id="ARBA00022792"/>
    </source>
</evidence>
<evidence type="ECO:0000256" key="14">
    <source>
        <dbReference type="ARBA" id="ARBA00023128"/>
    </source>
</evidence>
<keyword evidence="16" id="KW-0594">Phospholipid biosynthesis</keyword>
<evidence type="ECO:0000256" key="8">
    <source>
        <dbReference type="ARBA" id="ARBA00022516"/>
    </source>
</evidence>
<keyword evidence="13" id="KW-0443">Lipid metabolism</keyword>
<comment type="pathway">
    <text evidence="3">Phospholipid metabolism; CDP-diacylglycerol biosynthesis; CDP-diacylglycerol from sn-glycerol 3-phosphate: step 3/3.</text>
</comment>
<dbReference type="AlphaFoldDB" id="A0A8J9S997"/>
<dbReference type="PANTHER" id="PTHR13619">
    <property type="entry name" value="PHOSPHATIDATE CYTIDYLYLTRANSFERASE, MITOCHONDRIAL"/>
    <property type="match status" value="1"/>
</dbReference>
<dbReference type="GO" id="GO:0005743">
    <property type="term" value="C:mitochondrial inner membrane"/>
    <property type="evidence" value="ECO:0007669"/>
    <property type="project" value="UniProtKB-SubCell"/>
</dbReference>
<sequence length="348" mass="39115">MEVQSSKGQLQTVASLRKLLEDTLPLDNVVYAFGYGSGVLSQEIVTKEKADDSNMIDVIMVVDDAFSFHQTNILLNPAHYALPFWTRFRKSMPEVWATWWQRHSVNNQLLRNPRVYFNIAPGLKYGVVQANDLVDDLQHWNYLYLAGRMHKPIVPILERPSPALAEITNAQLQFNLPAALSASLLLLSESSSFTNIPEETVYTQIASLSYAGDFRMQTGAEDPQKVRKLVQSPGQLERFRNLYSDAIRLLEGQGMLSITKGQSNTLQWAWDGANANTQSALFKSLPPVLQSEYDSQKSQQALQKMRNALPAIVAPAARYQSLKGLITAGPRKSWVYAMRKLSKGLLKR</sequence>
<proteinExistence type="inferred from homology"/>
<evidence type="ECO:0000256" key="6">
    <source>
        <dbReference type="ARBA" id="ARBA00012487"/>
    </source>
</evidence>
<organism evidence="19">
    <name type="scientific">Phaeodactylum tricornutum</name>
    <name type="common">Diatom</name>
    <dbReference type="NCBI Taxonomy" id="2850"/>
    <lineage>
        <taxon>Eukaryota</taxon>
        <taxon>Sar</taxon>
        <taxon>Stramenopiles</taxon>
        <taxon>Ochrophyta</taxon>
        <taxon>Bacillariophyta</taxon>
        <taxon>Bacillariophyceae</taxon>
        <taxon>Bacillariophycidae</taxon>
        <taxon>Naviculales</taxon>
        <taxon>Phaeodactylaceae</taxon>
        <taxon>Phaeodactylum</taxon>
    </lineage>
</organism>
<dbReference type="EMBL" id="OU594962">
    <property type="protein sequence ID" value="CAG9285970.1"/>
    <property type="molecule type" value="Genomic_DNA"/>
</dbReference>
<evidence type="ECO:0000313" key="19">
    <source>
        <dbReference type="EMBL" id="CAG9285970.1"/>
    </source>
</evidence>
<dbReference type="Pfam" id="PF09139">
    <property type="entry name" value="Tam41_Mmp37"/>
    <property type="match status" value="1"/>
</dbReference>
<accession>A0A8J9S997</accession>
<evidence type="ECO:0000256" key="10">
    <source>
        <dbReference type="ARBA" id="ARBA00022695"/>
    </source>
</evidence>
<evidence type="ECO:0000256" key="16">
    <source>
        <dbReference type="ARBA" id="ARBA00023209"/>
    </source>
</evidence>
<evidence type="ECO:0000256" key="7">
    <source>
        <dbReference type="ARBA" id="ARBA00018337"/>
    </source>
</evidence>
<evidence type="ECO:0000256" key="1">
    <source>
        <dbReference type="ARBA" id="ARBA00001946"/>
    </source>
</evidence>
<keyword evidence="17" id="KW-1208">Phospholipid metabolism</keyword>
<gene>
    <name evidence="19" type="ORF">PTTT1_LOCUS30802</name>
</gene>
<evidence type="ECO:0000256" key="5">
    <source>
        <dbReference type="ARBA" id="ARBA00005458"/>
    </source>
</evidence>
<keyword evidence="14" id="KW-0496">Mitochondrion</keyword>
<evidence type="ECO:0000256" key="12">
    <source>
        <dbReference type="ARBA" id="ARBA00022842"/>
    </source>
</evidence>
<comment type="subcellular location">
    <subcellularLocation>
        <location evidence="2">Mitochondrion inner membrane</location>
        <topology evidence="2">Peripheral membrane protein</topology>
        <orientation evidence="2">Matrix side</orientation>
    </subcellularLocation>
</comment>
<keyword evidence="11" id="KW-0999">Mitochondrion inner membrane</keyword>
<dbReference type="GO" id="GO:0032049">
    <property type="term" value="P:cardiolipin biosynthetic process"/>
    <property type="evidence" value="ECO:0007669"/>
    <property type="project" value="InterPro"/>
</dbReference>
<evidence type="ECO:0000256" key="9">
    <source>
        <dbReference type="ARBA" id="ARBA00022679"/>
    </source>
</evidence>
<comment type="similarity">
    <text evidence="5">Belongs to the TAM41 family.</text>
</comment>
<dbReference type="EC" id="2.7.7.41" evidence="6"/>
<evidence type="ECO:0000256" key="13">
    <source>
        <dbReference type="ARBA" id="ARBA00023098"/>
    </source>
</evidence>
<evidence type="ECO:0000256" key="2">
    <source>
        <dbReference type="ARBA" id="ARBA00004443"/>
    </source>
</evidence>
<evidence type="ECO:0000256" key="3">
    <source>
        <dbReference type="ARBA" id="ARBA00005119"/>
    </source>
</evidence>
<dbReference type="GO" id="GO:0004605">
    <property type="term" value="F:phosphatidate cytidylyltransferase activity"/>
    <property type="evidence" value="ECO:0007669"/>
    <property type="project" value="UniProtKB-EC"/>
</dbReference>
<dbReference type="GO" id="GO:0016024">
    <property type="term" value="P:CDP-diacylglycerol biosynthetic process"/>
    <property type="evidence" value="ECO:0007669"/>
    <property type="project" value="UniProtKB-UniPathway"/>
</dbReference>